<comment type="caution">
    <text evidence="1">The sequence shown here is derived from an EMBL/GenBank/DDBJ whole genome shotgun (WGS) entry which is preliminary data.</text>
</comment>
<dbReference type="EMBL" id="JARAWN010000012">
    <property type="protein sequence ID" value="MDX3128952.1"/>
    <property type="molecule type" value="Genomic_DNA"/>
</dbReference>
<reference evidence="1" key="1">
    <citation type="journal article" date="2023" name="Microb. Genom.">
        <title>Mesoterricola silvestris gen. nov., sp. nov., Mesoterricola sediminis sp. nov., Geothrix oryzae sp. nov., Geothrix edaphica sp. nov., Geothrix rubra sp. nov., and Geothrix limicola sp. nov., six novel members of Acidobacteriota isolated from soils.</title>
        <authorList>
            <person name="Weisberg A.J."/>
            <person name="Pearce E."/>
            <person name="Kramer C.G."/>
            <person name="Chang J.H."/>
            <person name="Clarke C.R."/>
        </authorList>
    </citation>
    <scope>NUCLEOTIDE SEQUENCE</scope>
    <source>
        <strain evidence="1">ND06-05F</strain>
    </source>
</reference>
<proteinExistence type="predicted"/>
<sequence>MPDLAPTADTKPPGTQLSDWLCGLVRTHNLGALAALRRPNPPRRTEAHHLAAAFAPSEEQQQIYQFTAFLFARYHAGALRPHYGYGDMGTAMRKIGSGAGRGPADPGAKRLLDRITASREIPWRHLQHAIERARACDTAPPSWAQLPEDLARWKSRDRLKSRDRSVADTWGASFYTPTYTKRTTT</sequence>
<accession>A0AAJ2PK15</accession>
<gene>
    <name evidence="1" type="ORF">PV367_03880</name>
</gene>
<dbReference type="Pfam" id="PF09485">
    <property type="entry name" value="CRISPR_Cse2"/>
    <property type="match status" value="1"/>
</dbReference>
<organism evidence="1 2">
    <name type="scientific">Streptomyces europaeiscabiei</name>
    <dbReference type="NCBI Taxonomy" id="146819"/>
    <lineage>
        <taxon>Bacteria</taxon>
        <taxon>Bacillati</taxon>
        <taxon>Actinomycetota</taxon>
        <taxon>Actinomycetes</taxon>
        <taxon>Kitasatosporales</taxon>
        <taxon>Streptomycetaceae</taxon>
        <taxon>Streptomyces</taxon>
    </lineage>
</organism>
<dbReference type="NCBIfam" id="TIGR02548">
    <property type="entry name" value="casB_cse2"/>
    <property type="match status" value="1"/>
</dbReference>
<dbReference type="Proteomes" id="UP001273589">
    <property type="component" value="Unassembled WGS sequence"/>
</dbReference>
<name>A0AAJ2PK15_9ACTN</name>
<protein>
    <submittedName>
        <fullName evidence="1">Type I-E CRISPR-associated protein Cse2/CasB</fullName>
    </submittedName>
</protein>
<dbReference type="InterPro" id="IPR013382">
    <property type="entry name" value="CRISPR-assoc_prot_Cse2"/>
</dbReference>
<dbReference type="InterPro" id="IPR038287">
    <property type="entry name" value="Cse2_sf"/>
</dbReference>
<dbReference type="Gene3D" id="1.10.520.40">
    <property type="entry name" value="CRISPR-associated protein Cse2"/>
    <property type="match status" value="1"/>
</dbReference>
<dbReference type="AlphaFoldDB" id="A0AAJ2PK15"/>
<evidence type="ECO:0000313" key="2">
    <source>
        <dbReference type="Proteomes" id="UP001273589"/>
    </source>
</evidence>
<evidence type="ECO:0000313" key="1">
    <source>
        <dbReference type="EMBL" id="MDX3128952.1"/>
    </source>
</evidence>
<dbReference type="RefSeq" id="WP_319689359.1">
    <property type="nucleotide sequence ID" value="NZ_JARAWN010000012.1"/>
</dbReference>